<dbReference type="PROSITE" id="PS50054">
    <property type="entry name" value="TYR_PHOSPHATASE_DUAL"/>
    <property type="match status" value="1"/>
</dbReference>
<dbReference type="InterPro" id="IPR020422">
    <property type="entry name" value="TYR_PHOSPHATASE_DUAL_dom"/>
</dbReference>
<dbReference type="InterPro" id="IPR000387">
    <property type="entry name" value="Tyr_Pase_dom"/>
</dbReference>
<evidence type="ECO:0000259" key="3">
    <source>
        <dbReference type="PROSITE" id="PS50056"/>
    </source>
</evidence>
<evidence type="ECO:0000256" key="1">
    <source>
        <dbReference type="SAM" id="MobiDB-lite"/>
    </source>
</evidence>
<dbReference type="Proteomes" id="UP000009168">
    <property type="component" value="Unassembled WGS sequence"/>
</dbReference>
<feature type="region of interest" description="Disordered" evidence="1">
    <location>
        <begin position="612"/>
        <end position="643"/>
    </location>
</feature>
<feature type="compositionally biased region" description="Low complexity" evidence="1">
    <location>
        <begin position="615"/>
        <end position="630"/>
    </location>
</feature>
<dbReference type="EMBL" id="GG662448">
    <property type="protein sequence ID" value="EAS04407.2"/>
    <property type="molecule type" value="Genomic_DNA"/>
</dbReference>
<evidence type="ECO:0000259" key="2">
    <source>
        <dbReference type="PROSITE" id="PS50054"/>
    </source>
</evidence>
<feature type="compositionally biased region" description="Polar residues" evidence="1">
    <location>
        <begin position="1030"/>
        <end position="1050"/>
    </location>
</feature>
<feature type="compositionally biased region" description="Low complexity" evidence="1">
    <location>
        <begin position="909"/>
        <end position="924"/>
    </location>
</feature>
<feature type="domain" description="Tyrosine specific protein phosphatases" evidence="3">
    <location>
        <begin position="86"/>
        <end position="147"/>
    </location>
</feature>
<feature type="compositionally biased region" description="Polar residues" evidence="1">
    <location>
        <begin position="774"/>
        <end position="793"/>
    </location>
</feature>
<dbReference type="CDD" id="cd14498">
    <property type="entry name" value="DSP"/>
    <property type="match status" value="1"/>
</dbReference>
<dbReference type="STRING" id="312017.I7M3W2"/>
<sequence length="1228" mass="136938">MNMQNNKQNPIEEQHSIIGAIKIKDGLFIGDEYAAQDLEFVITNKVTHIINCAGQSIGNIWEQIGVMYLTFPWTQSDQQILFDEQDEILNEIVKFIDEAAEAGESTLVHSVKGQSRACCVLASYFMKKYNWALLKTLEFLNSRRPDLEIRSSFFQQLTNLSKKLQITGAGAMIQDWNEISYFPNGIVNVEELIIRNTFLNSRNAPVADIFSDEQIQLQMMRKEKKDKLTWNDIHHNRDLHVAVFPNPDTFNPIQHYRQSSLSKKPIKSCLKGSNKHSRVGSEGAMLQQNQQQQKNGMTRSMSGKQIGVFGPQLKYNKSVKTLVEDASQLGNQPSFLLNSSQQKTEISSCNNISNSNFYSNNNLSINNINQIQNAQNQQINGTSNSLLQNKNNSNYSQQLSSQSIQQYSSNTNQQSSFQQHQPLLSQQIRHLQQQIPINNQNQQINSNSLNNKSGALSGSTGILAQQYQQQQQQLNQLNSQQYSNISGSQLQTLNIGNNFSKANNSNTSGVNDNNTSVQFNLNNNENKQNLNIPNPITSSAQQIKTQGEILLRALNSANTSSKNSTTFQNSLTLNSGNNSGSKSISSSAITSPYNQKSITNALSSTLNDKKIAQTSNSAGNGSSSGNKSNKMMPPQSAQMQEKKQNLISKILEQQQPHSSSSSNTNSTTNLIRSNSLRAFDNEKDSVGNKNNLSAKNSIQTYLNPQGNNNTKQSNTTLNNNNSSNMSLLQKNNTSFGSQLGTDPQTNKSSSQNLQIQSGYRSNSLPKKLDEERSPQSNKLNYQLQANNRPSSVSNKEKQESLLQQQKNQFSYLNNEMKNSQIQQGNNLLEKPLLQNNYVRTQSAHNSDTQSNSNSNLKNTDNLYLSSQSQAKQAIGNLLQTNKSPVSNNNNNTKGYIKNERPPLKPREQNSLTSTTNNTNSTINTSLSKSFQQSNLTKYSINSNVQSQQTSTSDSNRFSSNTYNQFSTSINQSNLSSQDLQQAPSSSSLTQTISNKITSGSSGLNSETLNGNDKYSNIIPSSNKSPINSSQTMKTSLISKPPQSKPQQSFDKSLKENYNIQPYTVYQPMTNNFMETQKLKESLTIGTSNVLSKQSIGKQTPQYRSFSPDIQSNFKIDFFFSLITKQQNFQKGLQNKLDKQKQLGTSKNRIRSNSPGQALTLNQNYTNTGSSLSYNQIQPSQNVFVDQKIDYLKQSSNINAISSESDNIFTVSSGLLNSNIQSNKPRWKF</sequence>
<feature type="region of interest" description="Disordered" evidence="1">
    <location>
        <begin position="996"/>
        <end position="1050"/>
    </location>
</feature>
<dbReference type="AlphaFoldDB" id="I7M3W2"/>
<dbReference type="eggNOG" id="KOG1716">
    <property type="taxonomic scope" value="Eukaryota"/>
</dbReference>
<dbReference type="GeneID" id="7837778"/>
<keyword evidence="5" id="KW-1185">Reference proteome</keyword>
<feature type="region of interest" description="Disordered" evidence="1">
    <location>
        <begin position="559"/>
        <end position="588"/>
    </location>
</feature>
<dbReference type="Gene3D" id="3.90.190.10">
    <property type="entry name" value="Protein tyrosine phosphatase superfamily"/>
    <property type="match status" value="1"/>
</dbReference>
<feature type="region of interest" description="Disordered" evidence="1">
    <location>
        <begin position="841"/>
        <end position="860"/>
    </location>
</feature>
<feature type="region of interest" description="Disordered" evidence="1">
    <location>
        <begin position="267"/>
        <end position="296"/>
    </location>
</feature>
<feature type="compositionally biased region" description="Basic and acidic residues" evidence="1">
    <location>
        <begin position="896"/>
        <end position="907"/>
    </location>
</feature>
<feature type="region of interest" description="Disordered" evidence="1">
    <location>
        <begin position="942"/>
        <end position="963"/>
    </location>
</feature>
<feature type="compositionally biased region" description="Polar residues" evidence="1">
    <location>
        <begin position="733"/>
        <end position="764"/>
    </location>
</feature>
<dbReference type="SUPFAM" id="SSF52799">
    <property type="entry name" value="(Phosphotyrosine protein) phosphatases II"/>
    <property type="match status" value="1"/>
</dbReference>
<feature type="compositionally biased region" description="Low complexity" evidence="1">
    <location>
        <begin position="1015"/>
        <end position="1029"/>
    </location>
</feature>
<dbReference type="PANTHER" id="PTHR46653:SF1">
    <property type="entry name" value="SPECIFICITY PROTEIN PHOSPHATASE, PUTATIVE-RELATED"/>
    <property type="match status" value="1"/>
</dbReference>
<feature type="region of interest" description="Disordered" evidence="1">
    <location>
        <begin position="383"/>
        <end position="421"/>
    </location>
</feature>
<dbReference type="InterPro" id="IPR000340">
    <property type="entry name" value="Dual-sp_phosphatase_cat-dom"/>
</dbReference>
<feature type="region of interest" description="Disordered" evidence="1">
    <location>
        <begin position="1133"/>
        <end position="1158"/>
    </location>
</feature>
<evidence type="ECO:0000313" key="5">
    <source>
        <dbReference type="Proteomes" id="UP000009168"/>
    </source>
</evidence>
<feature type="region of interest" description="Disordered" evidence="1">
    <location>
        <begin position="699"/>
        <end position="802"/>
    </location>
</feature>
<dbReference type="PANTHER" id="PTHR46653">
    <property type="entry name" value="SPECIFICITY PROTEIN PHOSPHATASE, PUTATIVE-RELATED"/>
    <property type="match status" value="1"/>
</dbReference>
<reference evidence="5" key="1">
    <citation type="journal article" date="2006" name="PLoS Biol.">
        <title>Macronuclear genome sequence of the ciliate Tetrahymena thermophila, a model eukaryote.</title>
        <authorList>
            <person name="Eisen J.A."/>
            <person name="Coyne R.S."/>
            <person name="Wu M."/>
            <person name="Wu D."/>
            <person name="Thiagarajan M."/>
            <person name="Wortman J.R."/>
            <person name="Badger J.H."/>
            <person name="Ren Q."/>
            <person name="Amedeo P."/>
            <person name="Jones K.M."/>
            <person name="Tallon L.J."/>
            <person name="Delcher A.L."/>
            <person name="Salzberg S.L."/>
            <person name="Silva J.C."/>
            <person name="Haas B.J."/>
            <person name="Majoros W.H."/>
            <person name="Farzad M."/>
            <person name="Carlton J.M."/>
            <person name="Smith R.K. Jr."/>
            <person name="Garg J."/>
            <person name="Pearlman R.E."/>
            <person name="Karrer K.M."/>
            <person name="Sun L."/>
            <person name="Manning G."/>
            <person name="Elde N.C."/>
            <person name="Turkewitz A.P."/>
            <person name="Asai D.J."/>
            <person name="Wilkes D.E."/>
            <person name="Wang Y."/>
            <person name="Cai H."/>
            <person name="Collins K."/>
            <person name="Stewart B.A."/>
            <person name="Lee S.R."/>
            <person name="Wilamowska K."/>
            <person name="Weinberg Z."/>
            <person name="Ruzzo W.L."/>
            <person name="Wloga D."/>
            <person name="Gaertig J."/>
            <person name="Frankel J."/>
            <person name="Tsao C.-C."/>
            <person name="Gorovsky M.A."/>
            <person name="Keeling P.J."/>
            <person name="Waller R.F."/>
            <person name="Patron N.J."/>
            <person name="Cherry J.M."/>
            <person name="Stover N.A."/>
            <person name="Krieger C.J."/>
            <person name="del Toro C."/>
            <person name="Ryder H.F."/>
            <person name="Williamson S.C."/>
            <person name="Barbeau R.A."/>
            <person name="Hamilton E.P."/>
            <person name="Orias E."/>
        </authorList>
    </citation>
    <scope>NUCLEOTIDE SEQUENCE [LARGE SCALE GENOMIC DNA]</scope>
    <source>
        <strain evidence="5">SB210</strain>
    </source>
</reference>
<dbReference type="InterPro" id="IPR029021">
    <property type="entry name" value="Prot-tyrosine_phosphatase-like"/>
</dbReference>
<feature type="compositionally biased region" description="Polar residues" evidence="1">
    <location>
        <begin position="877"/>
        <end position="886"/>
    </location>
</feature>
<feature type="compositionally biased region" description="Low complexity" evidence="1">
    <location>
        <begin position="707"/>
        <end position="732"/>
    </location>
</feature>
<evidence type="ECO:0000313" key="4">
    <source>
        <dbReference type="EMBL" id="EAS04407.2"/>
    </source>
</evidence>
<dbReference type="PROSITE" id="PS50056">
    <property type="entry name" value="TYR_PHOSPHATASE_2"/>
    <property type="match status" value="1"/>
</dbReference>
<organism evidence="4 5">
    <name type="scientific">Tetrahymena thermophila (strain SB210)</name>
    <dbReference type="NCBI Taxonomy" id="312017"/>
    <lineage>
        <taxon>Eukaryota</taxon>
        <taxon>Sar</taxon>
        <taxon>Alveolata</taxon>
        <taxon>Ciliophora</taxon>
        <taxon>Intramacronucleata</taxon>
        <taxon>Oligohymenophorea</taxon>
        <taxon>Hymenostomatida</taxon>
        <taxon>Tetrahymenina</taxon>
        <taxon>Tetrahymenidae</taxon>
        <taxon>Tetrahymena</taxon>
    </lineage>
</organism>
<feature type="compositionally biased region" description="Low complexity" evidence="1">
    <location>
        <begin position="942"/>
        <end position="955"/>
    </location>
</feature>
<gene>
    <name evidence="4" type="ORF">TTHERM_00614830</name>
</gene>
<protein>
    <submittedName>
        <fullName evidence="4">Dual specificity phosphatase domain protein</fullName>
    </submittedName>
</protein>
<accession>I7M3W2</accession>
<dbReference type="OrthoDB" id="10252009at2759"/>
<dbReference type="InParanoid" id="I7M3W2"/>
<dbReference type="KEGG" id="tet:TTHERM_00614830"/>
<feature type="compositionally biased region" description="Polar residues" evidence="1">
    <location>
        <begin position="996"/>
        <end position="1014"/>
    </location>
</feature>
<feature type="compositionally biased region" description="Polar residues" evidence="1">
    <location>
        <begin position="1141"/>
        <end position="1158"/>
    </location>
</feature>
<name>I7M3W2_TETTS</name>
<dbReference type="Pfam" id="PF00782">
    <property type="entry name" value="DSPc"/>
    <property type="match status" value="1"/>
</dbReference>
<feature type="domain" description="Tyrosine-protein phosphatase" evidence="2">
    <location>
        <begin position="19"/>
        <end position="166"/>
    </location>
</feature>
<feature type="region of interest" description="Disordered" evidence="1">
    <location>
        <begin position="877"/>
        <end position="924"/>
    </location>
</feature>
<dbReference type="RefSeq" id="XP_001024652.2">
    <property type="nucleotide sequence ID" value="XM_001024652.2"/>
</dbReference>
<dbReference type="SMART" id="SM00195">
    <property type="entry name" value="DSPc"/>
    <property type="match status" value="1"/>
</dbReference>
<proteinExistence type="predicted"/>